<sequence>MEDYNTHQSPPPPYDLIILGASGFTGKYVWAAHPNSPPPSIPILSADTTDPASLRLLCSQTRLLLNCVGPFRLYGDPVVAACSQTGCDYLDICGEPEFMERMEVNYHDQAVEKGSLIVSACGFD</sequence>
<evidence type="ECO:0000313" key="4">
    <source>
        <dbReference type="Proteomes" id="UP001154282"/>
    </source>
</evidence>
<reference evidence="3" key="1">
    <citation type="submission" date="2022-08" db="EMBL/GenBank/DDBJ databases">
        <authorList>
            <person name="Gutierrez-Valencia J."/>
        </authorList>
    </citation>
    <scope>NUCLEOTIDE SEQUENCE</scope>
</reference>
<keyword evidence="4" id="KW-1185">Reference proteome</keyword>
<gene>
    <name evidence="3" type="ORF">LITE_LOCUS5798</name>
</gene>
<dbReference type="GO" id="GO:0005739">
    <property type="term" value="C:mitochondrion"/>
    <property type="evidence" value="ECO:0007669"/>
    <property type="project" value="TreeGrafter"/>
</dbReference>
<accession>A0AAV0HU16</accession>
<dbReference type="PANTHER" id="PTHR12286">
    <property type="entry name" value="SACCHAROPINE DEHYDROGENASE-LIKE OXIDOREDUCTASE"/>
    <property type="match status" value="1"/>
</dbReference>
<comment type="caution">
    <text evidence="3">The sequence shown here is derived from an EMBL/GenBank/DDBJ whole genome shotgun (WGS) entry which is preliminary data.</text>
</comment>
<dbReference type="InterPro" id="IPR005097">
    <property type="entry name" value="Sacchrp_dh_NADP-bd"/>
</dbReference>
<comment type="similarity">
    <text evidence="1">Belongs to the saccharopine dehydrogenase family.</text>
</comment>
<feature type="domain" description="Saccharopine dehydrogenase NADP binding" evidence="2">
    <location>
        <begin position="44"/>
        <end position="118"/>
    </location>
</feature>
<dbReference type="GO" id="GO:0005811">
    <property type="term" value="C:lipid droplet"/>
    <property type="evidence" value="ECO:0007669"/>
    <property type="project" value="TreeGrafter"/>
</dbReference>
<dbReference type="AlphaFoldDB" id="A0AAV0HU16"/>
<name>A0AAV0HU16_9ROSI</name>
<dbReference type="PANTHER" id="PTHR12286:SF5">
    <property type="entry name" value="SACCHAROPINE DEHYDROGENASE-LIKE OXIDOREDUCTASE"/>
    <property type="match status" value="1"/>
</dbReference>
<proteinExistence type="inferred from homology"/>
<dbReference type="GO" id="GO:0005886">
    <property type="term" value="C:plasma membrane"/>
    <property type="evidence" value="ECO:0007669"/>
    <property type="project" value="TreeGrafter"/>
</dbReference>
<dbReference type="GO" id="GO:0009247">
    <property type="term" value="P:glycolipid biosynthetic process"/>
    <property type="evidence" value="ECO:0007669"/>
    <property type="project" value="TreeGrafter"/>
</dbReference>
<evidence type="ECO:0000259" key="2">
    <source>
        <dbReference type="Pfam" id="PF03435"/>
    </source>
</evidence>
<dbReference type="EMBL" id="CAMGYJ010000002">
    <property type="protein sequence ID" value="CAI0388333.1"/>
    <property type="molecule type" value="Genomic_DNA"/>
</dbReference>
<dbReference type="InterPro" id="IPR051276">
    <property type="entry name" value="Saccharopine_DH-like_oxidrdct"/>
</dbReference>
<organism evidence="3 4">
    <name type="scientific">Linum tenue</name>
    <dbReference type="NCBI Taxonomy" id="586396"/>
    <lineage>
        <taxon>Eukaryota</taxon>
        <taxon>Viridiplantae</taxon>
        <taxon>Streptophyta</taxon>
        <taxon>Embryophyta</taxon>
        <taxon>Tracheophyta</taxon>
        <taxon>Spermatophyta</taxon>
        <taxon>Magnoliopsida</taxon>
        <taxon>eudicotyledons</taxon>
        <taxon>Gunneridae</taxon>
        <taxon>Pentapetalae</taxon>
        <taxon>rosids</taxon>
        <taxon>fabids</taxon>
        <taxon>Malpighiales</taxon>
        <taxon>Linaceae</taxon>
        <taxon>Linum</taxon>
    </lineage>
</organism>
<evidence type="ECO:0000256" key="1">
    <source>
        <dbReference type="ARBA" id="ARBA00038048"/>
    </source>
</evidence>
<protein>
    <recommendedName>
        <fullName evidence="2">Saccharopine dehydrogenase NADP binding domain-containing protein</fullName>
    </recommendedName>
</protein>
<dbReference type="Pfam" id="PF03435">
    <property type="entry name" value="Sacchrp_dh_NADP"/>
    <property type="match status" value="1"/>
</dbReference>
<evidence type="ECO:0000313" key="3">
    <source>
        <dbReference type="EMBL" id="CAI0388333.1"/>
    </source>
</evidence>
<dbReference type="Gene3D" id="3.40.50.720">
    <property type="entry name" value="NAD(P)-binding Rossmann-like Domain"/>
    <property type="match status" value="1"/>
</dbReference>
<dbReference type="Proteomes" id="UP001154282">
    <property type="component" value="Unassembled WGS sequence"/>
</dbReference>